<dbReference type="InterPro" id="IPR001296">
    <property type="entry name" value="Glyco_trans_1"/>
</dbReference>
<evidence type="ECO:0000259" key="1">
    <source>
        <dbReference type="Pfam" id="PF00534"/>
    </source>
</evidence>
<feature type="domain" description="Glycosyl transferase family 1" evidence="1">
    <location>
        <begin position="177"/>
        <end position="326"/>
    </location>
</feature>
<dbReference type="InterPro" id="IPR028098">
    <property type="entry name" value="Glyco_trans_4-like_N"/>
</dbReference>
<accession>A0ABY0I0E5</accession>
<dbReference type="Pfam" id="PF00534">
    <property type="entry name" value="Glycos_transf_1"/>
    <property type="match status" value="1"/>
</dbReference>
<dbReference type="Proteomes" id="UP000292985">
    <property type="component" value="Unassembled WGS sequence"/>
</dbReference>
<keyword evidence="4" id="KW-1185">Reference proteome</keyword>
<dbReference type="Gene3D" id="3.40.50.2000">
    <property type="entry name" value="Glycogen Phosphorylase B"/>
    <property type="match status" value="2"/>
</dbReference>
<protein>
    <submittedName>
        <fullName evidence="3">Glycosyltransferase</fullName>
    </submittedName>
</protein>
<proteinExistence type="predicted"/>
<dbReference type="Pfam" id="PF13439">
    <property type="entry name" value="Glyco_transf_4"/>
    <property type="match status" value="1"/>
</dbReference>
<feature type="domain" description="Glycosyltransferase subfamily 4-like N-terminal" evidence="2">
    <location>
        <begin position="15"/>
        <end position="168"/>
    </location>
</feature>
<name>A0ABY0I0E5_CITAM</name>
<dbReference type="RefSeq" id="WP_125339944.1">
    <property type="nucleotide sequence ID" value="NZ_JAACOV010000002.1"/>
</dbReference>
<reference evidence="3 4" key="1">
    <citation type="journal article" date="2019" name="Science, e1252229">
        <title>Invertible promoters mediate bacterial phase variation, antibiotic resistance, and host adaptation in the gut.</title>
        <authorList>
            <person name="Jiang X."/>
            <person name="Hall A.B."/>
            <person name="Arthur T.D."/>
            <person name="Plichta D.R."/>
            <person name="Covington C.T."/>
            <person name="Poyet M."/>
            <person name="Crothers J."/>
            <person name="Moses P.L."/>
            <person name="Tolonen A.C."/>
            <person name="Vlamakis H."/>
            <person name="Alm E.J."/>
            <person name="Xavier R.J."/>
        </authorList>
    </citation>
    <scope>NUCLEOTIDE SEQUENCE [LARGE SCALE GENOMIC DNA]</scope>
    <source>
        <strain evidence="4">ca_0067</strain>
    </source>
</reference>
<sequence length="345" mass="38903">MSKKIVYIITKSEIGGAQKWIKEQKELLSNCFDIYLITSEPGWLSEQFTEDHVFYVRDILSFKSILASYKIAKILRKIKASVVINNSANAGIHGRLAKLYYNHRSIYVSHGWSCIYNGGKLSKIFCLIERILSIFTDKILCVSKKDYEKATTQIGISHKKLETITNSIMPLHPRISGSLSSELKLVFVGRMVHPKRPDLLLSVVSKFANVNIDMIGDGPLLPILRDTYGSFKNIKFLGEVKNFDSFYKYDAFVLTSDSEGLPMSALEAASAGLPMLLSDVGGCSELIDDLNPNGILYNNDIESLSDSLKMLINDYPTYEHFAEQQKGRFSLLSKYDEYVYLINGK</sequence>
<dbReference type="EMBL" id="RCYA01000001">
    <property type="protein sequence ID" value="RYT46671.1"/>
    <property type="molecule type" value="Genomic_DNA"/>
</dbReference>
<comment type="caution">
    <text evidence="3">The sequence shown here is derived from an EMBL/GenBank/DDBJ whole genome shotgun (WGS) entry which is preliminary data.</text>
</comment>
<gene>
    <name evidence="3" type="ORF">EAJ18_03150</name>
</gene>
<evidence type="ECO:0000313" key="3">
    <source>
        <dbReference type="EMBL" id="RYT46671.1"/>
    </source>
</evidence>
<dbReference type="PANTHER" id="PTHR12526">
    <property type="entry name" value="GLYCOSYLTRANSFERASE"/>
    <property type="match status" value="1"/>
</dbReference>
<evidence type="ECO:0000259" key="2">
    <source>
        <dbReference type="Pfam" id="PF13439"/>
    </source>
</evidence>
<evidence type="ECO:0000313" key="4">
    <source>
        <dbReference type="Proteomes" id="UP000292985"/>
    </source>
</evidence>
<dbReference type="SUPFAM" id="SSF53756">
    <property type="entry name" value="UDP-Glycosyltransferase/glycogen phosphorylase"/>
    <property type="match status" value="1"/>
</dbReference>
<organism evidence="3 4">
    <name type="scientific">Citrobacter amalonaticus</name>
    <dbReference type="NCBI Taxonomy" id="35703"/>
    <lineage>
        <taxon>Bacteria</taxon>
        <taxon>Pseudomonadati</taxon>
        <taxon>Pseudomonadota</taxon>
        <taxon>Gammaproteobacteria</taxon>
        <taxon>Enterobacterales</taxon>
        <taxon>Enterobacteriaceae</taxon>
        <taxon>Citrobacter</taxon>
    </lineage>
</organism>